<name>A0ACC3BG50_9EURO</name>
<evidence type="ECO:0000313" key="1">
    <source>
        <dbReference type="EMBL" id="KAK1149707.1"/>
    </source>
</evidence>
<dbReference type="Proteomes" id="UP001177260">
    <property type="component" value="Unassembled WGS sequence"/>
</dbReference>
<sequence>MREDRCLKVSVHRAAEGANGVEIEIPAPLALFKETFDQNTEVITVGNVKVLKPALILNAKCRSILDRPSESKKGTDASDIIFILGFCARNPMYLPKAVEVPNATREFVQMFIGQFWNQDAWAGAGYDLQTGRFTRT</sequence>
<protein>
    <submittedName>
        <fullName evidence="1">Uncharacterized protein</fullName>
    </submittedName>
</protein>
<keyword evidence="2" id="KW-1185">Reference proteome</keyword>
<organism evidence="1 2">
    <name type="scientific">Aspergillus melleus</name>
    <dbReference type="NCBI Taxonomy" id="138277"/>
    <lineage>
        <taxon>Eukaryota</taxon>
        <taxon>Fungi</taxon>
        <taxon>Dikarya</taxon>
        <taxon>Ascomycota</taxon>
        <taxon>Pezizomycotina</taxon>
        <taxon>Eurotiomycetes</taxon>
        <taxon>Eurotiomycetidae</taxon>
        <taxon>Eurotiales</taxon>
        <taxon>Aspergillaceae</taxon>
        <taxon>Aspergillus</taxon>
        <taxon>Aspergillus subgen. Circumdati</taxon>
    </lineage>
</organism>
<gene>
    <name evidence="1" type="ORF">N8T08_005260</name>
</gene>
<accession>A0ACC3BG50</accession>
<dbReference type="EMBL" id="JAOPJF010000003">
    <property type="protein sequence ID" value="KAK1149707.1"/>
    <property type="molecule type" value="Genomic_DNA"/>
</dbReference>
<reference evidence="1 2" key="1">
    <citation type="journal article" date="2023" name="ACS Omega">
        <title>Identification of the Neoaspergillic Acid Biosynthesis Gene Cluster by Establishing an In Vitro CRISPR-Ribonucleoprotein Genetic System in Aspergillus melleus.</title>
        <authorList>
            <person name="Yuan B."/>
            <person name="Grau M.F."/>
            <person name="Murata R.M."/>
            <person name="Torok T."/>
            <person name="Venkateswaran K."/>
            <person name="Stajich J.E."/>
            <person name="Wang C.C.C."/>
        </authorList>
    </citation>
    <scope>NUCLEOTIDE SEQUENCE [LARGE SCALE GENOMIC DNA]</scope>
    <source>
        <strain evidence="1 2">IMV 1140</strain>
    </source>
</reference>
<evidence type="ECO:0000313" key="2">
    <source>
        <dbReference type="Proteomes" id="UP001177260"/>
    </source>
</evidence>
<comment type="caution">
    <text evidence="1">The sequence shown here is derived from an EMBL/GenBank/DDBJ whole genome shotgun (WGS) entry which is preliminary data.</text>
</comment>
<proteinExistence type="predicted"/>